<accession>A0A6C0AZZ2</accession>
<keyword evidence="1" id="KW-0472">Membrane</keyword>
<feature type="transmembrane region" description="Helical" evidence="1">
    <location>
        <begin position="72"/>
        <end position="97"/>
    </location>
</feature>
<proteinExistence type="predicted"/>
<organism evidence="2">
    <name type="scientific">viral metagenome</name>
    <dbReference type="NCBI Taxonomy" id="1070528"/>
    <lineage>
        <taxon>unclassified sequences</taxon>
        <taxon>metagenomes</taxon>
        <taxon>organismal metagenomes</taxon>
    </lineage>
</organism>
<evidence type="ECO:0000313" key="2">
    <source>
        <dbReference type="EMBL" id="QHS85091.1"/>
    </source>
</evidence>
<name>A0A6C0AZZ2_9ZZZZ</name>
<dbReference type="EMBL" id="MN739040">
    <property type="protein sequence ID" value="QHS85091.1"/>
    <property type="molecule type" value="Genomic_DNA"/>
</dbReference>
<keyword evidence="1" id="KW-1133">Transmembrane helix</keyword>
<feature type="transmembrane region" description="Helical" evidence="1">
    <location>
        <begin position="189"/>
        <end position="207"/>
    </location>
</feature>
<reference evidence="2" key="1">
    <citation type="journal article" date="2020" name="Nature">
        <title>Giant virus diversity and host interactions through global metagenomics.</title>
        <authorList>
            <person name="Schulz F."/>
            <person name="Roux S."/>
            <person name="Paez-Espino D."/>
            <person name="Jungbluth S."/>
            <person name="Walsh D.A."/>
            <person name="Denef V.J."/>
            <person name="McMahon K.D."/>
            <person name="Konstantinidis K.T."/>
            <person name="Eloe-Fadrosh E.A."/>
            <person name="Kyrpides N.C."/>
            <person name="Woyke T."/>
        </authorList>
    </citation>
    <scope>NUCLEOTIDE SEQUENCE</scope>
    <source>
        <strain evidence="2">GVMAG-M-3300009182-67</strain>
    </source>
</reference>
<evidence type="ECO:0000256" key="1">
    <source>
        <dbReference type="SAM" id="Phobius"/>
    </source>
</evidence>
<feature type="transmembrane region" description="Helical" evidence="1">
    <location>
        <begin position="148"/>
        <end position="169"/>
    </location>
</feature>
<sequence length="211" mass="25490">MNWLKNGFYIPVFHILSFKSSCSFLLSTLWNQFYTINYFFWFSKHYDFGFPKKYNQLKQLVNFTYSGNYAMYLAYFFPTFLPVCHNIQFIITFSYWVGKFFYNCADTDEIYHPEVSNKYVKWWSYVGHVLPYYLCLNEMKKSVVVFDWNSFLFTYLWSYAWLITIYIPWRSLTGDPVYSMLKELPPRKLIEYLITIHLIIGSSNVVGKMLV</sequence>
<dbReference type="AlphaFoldDB" id="A0A6C0AZZ2"/>
<protein>
    <submittedName>
        <fullName evidence="2">Uncharacterized protein</fullName>
    </submittedName>
</protein>
<keyword evidence="1" id="KW-0812">Transmembrane</keyword>